<sequence length="67" mass="7350">SNTTNSSKISNTKTTNADISTYITNPSINSDNIANPPTLDDNNYFDYDSSDSIASIHSIFSKMKNNQ</sequence>
<proteinExistence type="predicted"/>
<dbReference type="Proteomes" id="UP000789405">
    <property type="component" value="Unassembled WGS sequence"/>
</dbReference>
<accession>A0A9N9K2T5</accession>
<feature type="non-terminal residue" evidence="1">
    <location>
        <position position="1"/>
    </location>
</feature>
<dbReference type="AlphaFoldDB" id="A0A9N9K2T5"/>
<comment type="caution">
    <text evidence="1">The sequence shown here is derived from an EMBL/GenBank/DDBJ whole genome shotgun (WGS) entry which is preliminary data.</text>
</comment>
<reference evidence="1" key="1">
    <citation type="submission" date="2021-06" db="EMBL/GenBank/DDBJ databases">
        <authorList>
            <person name="Kallberg Y."/>
            <person name="Tangrot J."/>
            <person name="Rosling A."/>
        </authorList>
    </citation>
    <scope>NUCLEOTIDE SEQUENCE</scope>
    <source>
        <strain evidence="1">MA453B</strain>
    </source>
</reference>
<gene>
    <name evidence="1" type="ORF">DERYTH_LOCUS25051</name>
</gene>
<name>A0A9N9K2T5_9GLOM</name>
<dbReference type="EMBL" id="CAJVPY010044819">
    <property type="protein sequence ID" value="CAG8809222.1"/>
    <property type="molecule type" value="Genomic_DNA"/>
</dbReference>
<evidence type="ECO:0000313" key="2">
    <source>
        <dbReference type="Proteomes" id="UP000789405"/>
    </source>
</evidence>
<protein>
    <submittedName>
        <fullName evidence="1">21998_t:CDS:1</fullName>
    </submittedName>
</protein>
<evidence type="ECO:0000313" key="1">
    <source>
        <dbReference type="EMBL" id="CAG8809222.1"/>
    </source>
</evidence>
<keyword evidence="2" id="KW-1185">Reference proteome</keyword>
<organism evidence="1 2">
    <name type="scientific">Dentiscutata erythropus</name>
    <dbReference type="NCBI Taxonomy" id="1348616"/>
    <lineage>
        <taxon>Eukaryota</taxon>
        <taxon>Fungi</taxon>
        <taxon>Fungi incertae sedis</taxon>
        <taxon>Mucoromycota</taxon>
        <taxon>Glomeromycotina</taxon>
        <taxon>Glomeromycetes</taxon>
        <taxon>Diversisporales</taxon>
        <taxon>Gigasporaceae</taxon>
        <taxon>Dentiscutata</taxon>
    </lineage>
</organism>